<accession>A0A9W6N4D5</accession>
<organism evidence="5 6">
    <name type="scientific">Methylopila jiangsuensis</name>
    <dbReference type="NCBI Taxonomy" id="586230"/>
    <lineage>
        <taxon>Bacteria</taxon>
        <taxon>Pseudomonadati</taxon>
        <taxon>Pseudomonadota</taxon>
        <taxon>Alphaproteobacteria</taxon>
        <taxon>Hyphomicrobiales</taxon>
        <taxon>Methylopilaceae</taxon>
        <taxon>Methylopila</taxon>
    </lineage>
</organism>
<feature type="region of interest" description="Disordered" evidence="2">
    <location>
        <begin position="342"/>
        <end position="368"/>
    </location>
</feature>
<evidence type="ECO:0000313" key="5">
    <source>
        <dbReference type="EMBL" id="GLK77245.1"/>
    </source>
</evidence>
<reference evidence="5" key="1">
    <citation type="journal article" date="2014" name="Int. J. Syst. Evol. Microbiol.">
        <title>Complete genome sequence of Corynebacterium casei LMG S-19264T (=DSM 44701T), isolated from a smear-ripened cheese.</title>
        <authorList>
            <consortium name="US DOE Joint Genome Institute (JGI-PGF)"/>
            <person name="Walter F."/>
            <person name="Albersmeier A."/>
            <person name="Kalinowski J."/>
            <person name="Ruckert C."/>
        </authorList>
    </citation>
    <scope>NUCLEOTIDE SEQUENCE</scope>
    <source>
        <strain evidence="5">VKM B-2555</strain>
    </source>
</reference>
<feature type="compositionally biased region" description="Basic and acidic residues" evidence="2">
    <location>
        <begin position="358"/>
        <end position="368"/>
    </location>
</feature>
<keyword evidence="6" id="KW-1185">Reference proteome</keyword>
<dbReference type="CDD" id="cd00254">
    <property type="entry name" value="LT-like"/>
    <property type="match status" value="1"/>
</dbReference>
<dbReference type="AlphaFoldDB" id="A0A9W6N4D5"/>
<evidence type="ECO:0000256" key="3">
    <source>
        <dbReference type="SAM" id="SignalP"/>
    </source>
</evidence>
<feature type="signal peptide" evidence="3">
    <location>
        <begin position="1"/>
        <end position="20"/>
    </location>
</feature>
<dbReference type="RefSeq" id="WP_271205099.1">
    <property type="nucleotide sequence ID" value="NZ_BSFK01000013.1"/>
</dbReference>
<reference evidence="5" key="2">
    <citation type="submission" date="2023-01" db="EMBL/GenBank/DDBJ databases">
        <authorList>
            <person name="Sun Q."/>
            <person name="Evtushenko L."/>
        </authorList>
    </citation>
    <scope>NUCLEOTIDE SEQUENCE</scope>
    <source>
        <strain evidence="5">VKM B-2555</strain>
    </source>
</reference>
<dbReference type="Pfam" id="PF01464">
    <property type="entry name" value="SLT"/>
    <property type="match status" value="1"/>
</dbReference>
<name>A0A9W6N4D5_9HYPH</name>
<evidence type="ECO:0000313" key="6">
    <source>
        <dbReference type="Proteomes" id="UP001143364"/>
    </source>
</evidence>
<feature type="domain" description="Transglycosylase SLT" evidence="4">
    <location>
        <begin position="33"/>
        <end position="125"/>
    </location>
</feature>
<comment type="caution">
    <text evidence="5">The sequence shown here is derived from an EMBL/GenBank/DDBJ whole genome shotgun (WGS) entry which is preliminary data.</text>
</comment>
<dbReference type="InterPro" id="IPR023346">
    <property type="entry name" value="Lysozyme-like_dom_sf"/>
</dbReference>
<evidence type="ECO:0000256" key="2">
    <source>
        <dbReference type="SAM" id="MobiDB-lite"/>
    </source>
</evidence>
<evidence type="ECO:0000259" key="4">
    <source>
        <dbReference type="Pfam" id="PF01464"/>
    </source>
</evidence>
<dbReference type="InterPro" id="IPR008258">
    <property type="entry name" value="Transglycosylase_SLT_dom_1"/>
</dbReference>
<sequence length="368" mass="37217">MKAGLFGIAMAVVITHGAAAQSASGPAQYDAMIARHAAANGVPETLVRRVIVRESRYNPKAYNRGHYGMMQIKHATAKGMGYQGDAAGLLDADTNLTYAVRYLAGAYRTAGGNHDRAVQLYASGYYYEAKRKGLLDQVGMGRRGSAVFAQAIEMAPHARAKAPAQVVANAAKPATVVTTTVATAEPRQPRVIAVNAAPALASAAPLPPTRPATTIAVAAAPQIAAQPATPGVMPSTVAGSRIAAASDAIGGFDRTAPGAAPATPVATASAYSNGRDDATAAFAKLTPPANAAAVPLPPIAPRATAAAAAKPGATVAAKPAPVDAPKTVAMAAAPLPPVREPAVETTAAISQPAAKLAPPRDRRPFARK</sequence>
<dbReference type="Proteomes" id="UP001143364">
    <property type="component" value="Unassembled WGS sequence"/>
</dbReference>
<protein>
    <recommendedName>
        <fullName evidence="4">Transglycosylase SLT domain-containing protein</fullName>
    </recommendedName>
</protein>
<gene>
    <name evidence="5" type="ORF">GCM10008171_24990</name>
</gene>
<dbReference type="Gene3D" id="1.10.530.10">
    <property type="match status" value="1"/>
</dbReference>
<dbReference type="SUPFAM" id="SSF53955">
    <property type="entry name" value="Lysozyme-like"/>
    <property type="match status" value="1"/>
</dbReference>
<keyword evidence="3" id="KW-0732">Signal</keyword>
<evidence type="ECO:0000256" key="1">
    <source>
        <dbReference type="ARBA" id="ARBA00009387"/>
    </source>
</evidence>
<dbReference type="EMBL" id="BSFK01000013">
    <property type="protein sequence ID" value="GLK77245.1"/>
    <property type="molecule type" value="Genomic_DNA"/>
</dbReference>
<comment type="similarity">
    <text evidence="1">Belongs to the virb1 family.</text>
</comment>
<feature type="chain" id="PRO_5040772734" description="Transglycosylase SLT domain-containing protein" evidence="3">
    <location>
        <begin position="21"/>
        <end position="368"/>
    </location>
</feature>
<proteinExistence type="inferred from homology"/>